<comment type="caution">
    <text evidence="2">The sequence shown here is derived from an EMBL/GenBank/DDBJ whole genome shotgun (WGS) entry which is preliminary data.</text>
</comment>
<keyword evidence="1" id="KW-0472">Membrane</keyword>
<evidence type="ECO:0000313" key="3">
    <source>
        <dbReference type="Proteomes" id="UP001385809"/>
    </source>
</evidence>
<feature type="transmembrane region" description="Helical" evidence="1">
    <location>
        <begin position="92"/>
        <end position="112"/>
    </location>
</feature>
<dbReference type="RefSeq" id="WP_337697723.1">
    <property type="nucleotide sequence ID" value="NZ_JBBEGN010000019.1"/>
</dbReference>
<proteinExistence type="predicted"/>
<keyword evidence="1" id="KW-1133">Transmembrane helix</keyword>
<dbReference type="Proteomes" id="UP001385809">
    <property type="component" value="Unassembled WGS sequence"/>
</dbReference>
<protein>
    <submittedName>
        <fullName evidence="2">Uncharacterized protein</fullName>
    </submittedName>
</protein>
<accession>A0ABU8MVY9</accession>
<feature type="transmembrane region" description="Helical" evidence="1">
    <location>
        <begin position="50"/>
        <end position="71"/>
    </location>
</feature>
<evidence type="ECO:0000256" key="1">
    <source>
        <dbReference type="SAM" id="Phobius"/>
    </source>
</evidence>
<evidence type="ECO:0000313" key="2">
    <source>
        <dbReference type="EMBL" id="MEJ2871154.1"/>
    </source>
</evidence>
<gene>
    <name evidence="2" type="ORF">WCD74_25560</name>
</gene>
<keyword evidence="1" id="KW-0812">Transmembrane</keyword>
<dbReference type="EMBL" id="JBBEGN010000019">
    <property type="protein sequence ID" value="MEJ2871154.1"/>
    <property type="molecule type" value="Genomic_DNA"/>
</dbReference>
<feature type="transmembrane region" description="Helical" evidence="1">
    <location>
        <begin position="22"/>
        <end position="44"/>
    </location>
</feature>
<keyword evidence="3" id="KW-1185">Reference proteome</keyword>
<name>A0ABU8MVY9_9PSEU</name>
<organism evidence="2 3">
    <name type="scientific">Actinomycetospora aurantiaca</name>
    <dbReference type="NCBI Taxonomy" id="3129233"/>
    <lineage>
        <taxon>Bacteria</taxon>
        <taxon>Bacillati</taxon>
        <taxon>Actinomycetota</taxon>
        <taxon>Actinomycetes</taxon>
        <taxon>Pseudonocardiales</taxon>
        <taxon>Pseudonocardiaceae</taxon>
        <taxon>Actinomycetospora</taxon>
    </lineage>
</organism>
<feature type="transmembrane region" description="Helical" evidence="1">
    <location>
        <begin position="118"/>
        <end position="137"/>
    </location>
</feature>
<sequence length="153" mass="16957">MTHEALARVAEQRDRLAERARLPWWFWVLFTLATVGLVGCTLIQEQLSAGVGTWLVVVPSILVYLLAEWLVRRTRGISLSRRTFRDYPSARLPSVLFLLAALAGMFVVMVTAHVRPDVAVVALVIAAPLAIAAMVWVQHAMLADIRAGRVRSS</sequence>
<reference evidence="2 3" key="1">
    <citation type="submission" date="2024-03" db="EMBL/GenBank/DDBJ databases">
        <title>Actinomycetospora sp. OC33-EN08, a novel actinomycete isolated from wild orchid (Aerides multiflora).</title>
        <authorList>
            <person name="Suriyachadkun C."/>
        </authorList>
    </citation>
    <scope>NUCLEOTIDE SEQUENCE [LARGE SCALE GENOMIC DNA]</scope>
    <source>
        <strain evidence="2 3">OC33-EN08</strain>
    </source>
</reference>